<protein>
    <submittedName>
        <fullName evidence="10">Serine/threonine-protein kinase gin4</fullName>
        <ecNumber evidence="10">2.7.11.1</ecNumber>
    </submittedName>
</protein>
<evidence type="ECO:0000313" key="10">
    <source>
        <dbReference type="EMBL" id="KAL0576404.1"/>
    </source>
</evidence>
<feature type="compositionally biased region" description="Polar residues" evidence="8">
    <location>
        <begin position="590"/>
        <end position="599"/>
    </location>
</feature>
<dbReference type="InterPro" id="IPR008271">
    <property type="entry name" value="Ser/Thr_kinase_AS"/>
</dbReference>
<keyword evidence="6 7" id="KW-0067">ATP-binding</keyword>
<dbReference type="InterPro" id="IPR000719">
    <property type="entry name" value="Prot_kinase_dom"/>
</dbReference>
<evidence type="ECO:0000256" key="7">
    <source>
        <dbReference type="PROSITE-ProRule" id="PRU10141"/>
    </source>
</evidence>
<feature type="region of interest" description="Disordered" evidence="8">
    <location>
        <begin position="741"/>
        <end position="769"/>
    </location>
</feature>
<name>A0ABR3FLX1_9AGAR</name>
<dbReference type="PANTHER" id="PTHR24346">
    <property type="entry name" value="MAP/MICROTUBULE AFFINITY-REGULATING KINASE"/>
    <property type="match status" value="1"/>
</dbReference>
<feature type="compositionally biased region" description="Pro residues" evidence="8">
    <location>
        <begin position="748"/>
        <end position="758"/>
    </location>
</feature>
<dbReference type="GO" id="GO:0004674">
    <property type="term" value="F:protein serine/threonine kinase activity"/>
    <property type="evidence" value="ECO:0007669"/>
    <property type="project" value="UniProtKB-EC"/>
</dbReference>
<accession>A0ABR3FLX1</accession>
<proteinExistence type="inferred from homology"/>
<dbReference type="PROSITE" id="PS50011">
    <property type="entry name" value="PROTEIN_KINASE_DOM"/>
    <property type="match status" value="1"/>
</dbReference>
<keyword evidence="2" id="KW-0723">Serine/threonine-protein kinase</keyword>
<dbReference type="PROSITE" id="PS00108">
    <property type="entry name" value="PROTEIN_KINASE_ST"/>
    <property type="match status" value="1"/>
</dbReference>
<dbReference type="PANTHER" id="PTHR24346:SF82">
    <property type="entry name" value="KP78A-RELATED"/>
    <property type="match status" value="1"/>
</dbReference>
<keyword evidence="11" id="KW-1185">Reference proteome</keyword>
<evidence type="ECO:0000259" key="9">
    <source>
        <dbReference type="PROSITE" id="PS50011"/>
    </source>
</evidence>
<feature type="compositionally biased region" description="Low complexity" evidence="8">
    <location>
        <begin position="954"/>
        <end position="963"/>
    </location>
</feature>
<dbReference type="SMART" id="SM00220">
    <property type="entry name" value="S_TKc"/>
    <property type="match status" value="1"/>
</dbReference>
<comment type="similarity">
    <text evidence="1">Belongs to the protein kinase superfamily. CAMK Ser/Thr protein kinase family. NIM1 subfamily.</text>
</comment>
<keyword evidence="4 7" id="KW-0547">Nucleotide-binding</keyword>
<organism evidence="10 11">
    <name type="scientific">Marasmius crinis-equi</name>
    <dbReference type="NCBI Taxonomy" id="585013"/>
    <lineage>
        <taxon>Eukaryota</taxon>
        <taxon>Fungi</taxon>
        <taxon>Dikarya</taxon>
        <taxon>Basidiomycota</taxon>
        <taxon>Agaricomycotina</taxon>
        <taxon>Agaricomycetes</taxon>
        <taxon>Agaricomycetidae</taxon>
        <taxon>Agaricales</taxon>
        <taxon>Marasmiineae</taxon>
        <taxon>Marasmiaceae</taxon>
        <taxon>Marasmius</taxon>
    </lineage>
</organism>
<evidence type="ECO:0000256" key="3">
    <source>
        <dbReference type="ARBA" id="ARBA00022679"/>
    </source>
</evidence>
<dbReference type="Pfam" id="PF00069">
    <property type="entry name" value="Pkinase"/>
    <property type="match status" value="1"/>
</dbReference>
<feature type="region of interest" description="Disordered" evidence="8">
    <location>
        <begin position="571"/>
        <end position="609"/>
    </location>
</feature>
<feature type="region of interest" description="Disordered" evidence="8">
    <location>
        <begin position="953"/>
        <end position="985"/>
    </location>
</feature>
<feature type="compositionally biased region" description="Low complexity" evidence="8">
    <location>
        <begin position="467"/>
        <end position="476"/>
    </location>
</feature>
<evidence type="ECO:0000256" key="5">
    <source>
        <dbReference type="ARBA" id="ARBA00022777"/>
    </source>
</evidence>
<gene>
    <name evidence="10" type="primary">GIN4_1</name>
    <name evidence="10" type="ORF">V5O48_005593</name>
</gene>
<evidence type="ECO:0000256" key="6">
    <source>
        <dbReference type="ARBA" id="ARBA00022840"/>
    </source>
</evidence>
<feature type="binding site" evidence="7">
    <location>
        <position position="82"/>
    </location>
    <ligand>
        <name>ATP</name>
        <dbReference type="ChEBI" id="CHEBI:30616"/>
    </ligand>
</feature>
<dbReference type="InterPro" id="IPR017441">
    <property type="entry name" value="Protein_kinase_ATP_BS"/>
</dbReference>
<feature type="domain" description="Protein kinase" evidence="9">
    <location>
        <begin position="53"/>
        <end position="320"/>
    </location>
</feature>
<sequence length="1064" mass="114351">MPLVSSTISSTPPRAPPIKYAAPLGTRWDKEKAAAGGAHAFDLPTDPKFIGPWIIGECVGKGASGRVKIAKHRLTGQLAAVKILPLAPLVDSRVNLTAEQQLKSEKQRLGIDREITMMKLMNHPNILRIYDVYEGAKELFLVLEYVEGGELFDFLVNRGRLPPADARTFFKQIILGLNYAHTFSIIHRDLKPENILIASLDPPLLKIADWGMAAFAPPTLQLETSCGSPHYASPEIVNGERYQGNATDIWSCGVILFALLTGRLPFDDKNVKALLGKVKLGKYELPLWVDSMARDLLQKMLVVDSAKRITIPEILAHPWLTTTLPISRTMSAPSPDPMLPPSPSTLARPIPSPSMVDPALFSSLRVIWGRHADKGGEIIRKDLLSPEGEGVHAKAFYFLLGKFREEREKERSPREKAAEKSNLCGTSGAAKALEESLTFNLGWELPVETVGVSKIVNPTSRPDMASRKSASSSTSSPINPDSKPTTAGFTQPVSAPARKTSFGVSGNTVPMPAMPRRGYTYSGASKVTSRESDEAAVISSVDDCATHGRLQLHRAKTHRPRNRTDETIVIQRAGKQSKAPSSEHGIATECKTNSPSPTSDEPPRMPSLPLTELKPRVIRDRAVSMAAAKPLSRRTENPNEIDAGIQATVAVESLITKAERRPRERATSLATASLIKNKASDGPSCLPPLDPLQDTQRATARARAPSLACHVEKENEGGRGINDGKDAKSLAGDLSKKGLGLAKKGKLRPPPLEFPFPPLTRKRSSADVVPPDQPVPLGLRNQEHTATQPANQTFLHQTSYTSASKSPLISPKFPPLSFSSASGPGSPKTPGWLSGLFSGWKSSSMEDDLRLYSQEDVPRTKADVIASLEAAGVSVQLAEGHGEEVVVLKCGYRDKAGGEESVAGEEGMGNMKPVRFRVEICTMSSTMAASMSPPMSPILSPPLSYASPRMSCDAPSSSNASSPVTNAYFPPGAGSRLRSTTSPLPSPFPTSRYPWGVSGGLDGSITTAVVVKHEKGSSVTLKAVWKKLRETYPSTSSGIPVSGTGWTPSPGWVVVDEGKVGIAV</sequence>
<evidence type="ECO:0000256" key="4">
    <source>
        <dbReference type="ARBA" id="ARBA00022741"/>
    </source>
</evidence>
<dbReference type="PROSITE" id="PS00107">
    <property type="entry name" value="PROTEIN_KINASE_ATP"/>
    <property type="match status" value="1"/>
</dbReference>
<feature type="compositionally biased region" description="Polar residues" evidence="8">
    <location>
        <begin position="477"/>
        <end position="493"/>
    </location>
</feature>
<dbReference type="EC" id="2.7.11.1" evidence="10"/>
<dbReference type="EMBL" id="JBAHYK010000226">
    <property type="protein sequence ID" value="KAL0576404.1"/>
    <property type="molecule type" value="Genomic_DNA"/>
</dbReference>
<dbReference type="Gene3D" id="1.10.510.10">
    <property type="entry name" value="Transferase(Phosphotransferase) domain 1"/>
    <property type="match status" value="1"/>
</dbReference>
<dbReference type="InterPro" id="IPR011009">
    <property type="entry name" value="Kinase-like_dom_sf"/>
</dbReference>
<comment type="caution">
    <text evidence="10">The sequence shown here is derived from an EMBL/GenBank/DDBJ whole genome shotgun (WGS) entry which is preliminary data.</text>
</comment>
<dbReference type="SUPFAM" id="SSF56112">
    <property type="entry name" value="Protein kinase-like (PK-like)"/>
    <property type="match status" value="1"/>
</dbReference>
<keyword evidence="5 10" id="KW-0418">Kinase</keyword>
<evidence type="ECO:0000256" key="1">
    <source>
        <dbReference type="ARBA" id="ARBA00010791"/>
    </source>
</evidence>
<evidence type="ECO:0000256" key="8">
    <source>
        <dbReference type="SAM" id="MobiDB-lite"/>
    </source>
</evidence>
<reference evidence="10 11" key="1">
    <citation type="submission" date="2024-02" db="EMBL/GenBank/DDBJ databases">
        <title>A draft genome for the cacao thread blight pathogen Marasmius crinis-equi.</title>
        <authorList>
            <person name="Cohen S.P."/>
            <person name="Baruah I.K."/>
            <person name="Amoako-Attah I."/>
            <person name="Bukari Y."/>
            <person name="Meinhardt L.W."/>
            <person name="Bailey B.A."/>
        </authorList>
    </citation>
    <scope>NUCLEOTIDE SEQUENCE [LARGE SCALE GENOMIC DNA]</scope>
    <source>
        <strain evidence="10 11">GH-76</strain>
    </source>
</reference>
<evidence type="ECO:0000256" key="2">
    <source>
        <dbReference type="ARBA" id="ARBA00022527"/>
    </source>
</evidence>
<feature type="region of interest" description="Disordered" evidence="8">
    <location>
        <begin position="457"/>
        <end position="517"/>
    </location>
</feature>
<dbReference type="Proteomes" id="UP001465976">
    <property type="component" value="Unassembled WGS sequence"/>
</dbReference>
<evidence type="ECO:0000313" key="11">
    <source>
        <dbReference type="Proteomes" id="UP001465976"/>
    </source>
</evidence>
<keyword evidence="3 10" id="KW-0808">Transferase</keyword>